<dbReference type="EMBL" id="BAAAZN010000001">
    <property type="protein sequence ID" value="GAA3522365.1"/>
    <property type="molecule type" value="Genomic_DNA"/>
</dbReference>
<evidence type="ECO:0000259" key="6">
    <source>
        <dbReference type="PROSITE" id="PS50983"/>
    </source>
</evidence>
<proteinExistence type="inferred from homology"/>
<evidence type="ECO:0000256" key="1">
    <source>
        <dbReference type="ARBA" id="ARBA00004196"/>
    </source>
</evidence>
<comment type="caution">
    <text evidence="7">The sequence shown here is derived from an EMBL/GenBank/DDBJ whole genome shotgun (WGS) entry which is preliminary data.</text>
</comment>
<name>A0ABP6UUH7_9PSEU</name>
<accession>A0ABP6UUH7</accession>
<dbReference type="SUPFAM" id="SSF53807">
    <property type="entry name" value="Helical backbone' metal receptor"/>
    <property type="match status" value="1"/>
</dbReference>
<evidence type="ECO:0000256" key="4">
    <source>
        <dbReference type="ARBA" id="ARBA00022729"/>
    </source>
</evidence>
<reference evidence="8" key="1">
    <citation type="journal article" date="2019" name="Int. J. Syst. Evol. Microbiol.">
        <title>The Global Catalogue of Microorganisms (GCM) 10K type strain sequencing project: providing services to taxonomists for standard genome sequencing and annotation.</title>
        <authorList>
            <consortium name="The Broad Institute Genomics Platform"/>
            <consortium name="The Broad Institute Genome Sequencing Center for Infectious Disease"/>
            <person name="Wu L."/>
            <person name="Ma J."/>
        </authorList>
    </citation>
    <scope>NUCLEOTIDE SEQUENCE [LARGE SCALE GENOMIC DNA]</scope>
    <source>
        <strain evidence="8">JCM 16898</strain>
    </source>
</reference>
<organism evidence="7 8">
    <name type="scientific">Amycolatopsis ultiminotia</name>
    <dbReference type="NCBI Taxonomy" id="543629"/>
    <lineage>
        <taxon>Bacteria</taxon>
        <taxon>Bacillati</taxon>
        <taxon>Actinomycetota</taxon>
        <taxon>Actinomycetes</taxon>
        <taxon>Pseudonocardiales</taxon>
        <taxon>Pseudonocardiaceae</taxon>
        <taxon>Amycolatopsis</taxon>
    </lineage>
</organism>
<dbReference type="RefSeq" id="WP_344854108.1">
    <property type="nucleotide sequence ID" value="NZ_BAAAZN010000001.1"/>
</dbReference>
<dbReference type="InterPro" id="IPR002491">
    <property type="entry name" value="ABC_transptr_periplasmic_BD"/>
</dbReference>
<evidence type="ECO:0000256" key="5">
    <source>
        <dbReference type="SAM" id="SignalP"/>
    </source>
</evidence>
<feature type="signal peptide" evidence="5">
    <location>
        <begin position="1"/>
        <end position="26"/>
    </location>
</feature>
<sequence>MTMAPPRRRRVAATAAALLSAALTFAGCSGGSGSGTPQSGTSSETRQFHADNGTVTIPARPQRVVAISNAVGSVIDLGVKPVGVTASTFFTNQATWFSKEETAAYQSAEKVGSGVDEIDFEAIAAVKPDLIVIQTPLQVWKQSSAASNENRFQSIAPTVLVGTSADWKANDTQLADAVGKSDAIESLSQEYDVLVAELKKEFASKIESLTFVYLNRYANTPEGQVEMQPSGQFAARYATEAGLKIAECPGGKTRCALSMEQLSELAEEDVIIYPLGPGGTPTEDFAPVLGSNVWKSLPQVTAGRAIGVKYPTSLSGFHQGTLNLTGLREALRGLPG</sequence>
<evidence type="ECO:0000256" key="3">
    <source>
        <dbReference type="ARBA" id="ARBA00022448"/>
    </source>
</evidence>
<dbReference type="PANTHER" id="PTHR30532">
    <property type="entry name" value="IRON III DICITRATE-BINDING PERIPLASMIC PROTEIN"/>
    <property type="match status" value="1"/>
</dbReference>
<evidence type="ECO:0000313" key="7">
    <source>
        <dbReference type="EMBL" id="GAA3522365.1"/>
    </source>
</evidence>
<protein>
    <submittedName>
        <fullName evidence="7">Iron-siderophore ABC transporter substrate-binding protein</fullName>
    </submittedName>
</protein>
<evidence type="ECO:0000313" key="8">
    <source>
        <dbReference type="Proteomes" id="UP001500689"/>
    </source>
</evidence>
<gene>
    <name evidence="7" type="ORF">GCM10022222_00160</name>
</gene>
<feature type="chain" id="PRO_5047085405" evidence="5">
    <location>
        <begin position="27"/>
        <end position="336"/>
    </location>
</feature>
<keyword evidence="3" id="KW-0813">Transport</keyword>
<keyword evidence="8" id="KW-1185">Reference proteome</keyword>
<dbReference type="PROSITE" id="PS50983">
    <property type="entry name" value="FE_B12_PBP"/>
    <property type="match status" value="1"/>
</dbReference>
<dbReference type="Gene3D" id="3.40.50.1980">
    <property type="entry name" value="Nitrogenase molybdenum iron protein domain"/>
    <property type="match status" value="2"/>
</dbReference>
<dbReference type="Proteomes" id="UP001500689">
    <property type="component" value="Unassembled WGS sequence"/>
</dbReference>
<dbReference type="PROSITE" id="PS51257">
    <property type="entry name" value="PROKAR_LIPOPROTEIN"/>
    <property type="match status" value="1"/>
</dbReference>
<keyword evidence="4 5" id="KW-0732">Signal</keyword>
<evidence type="ECO:0000256" key="2">
    <source>
        <dbReference type="ARBA" id="ARBA00008814"/>
    </source>
</evidence>
<comment type="subcellular location">
    <subcellularLocation>
        <location evidence="1">Cell envelope</location>
    </subcellularLocation>
</comment>
<dbReference type="InterPro" id="IPR051313">
    <property type="entry name" value="Bact_iron-sidero_bind"/>
</dbReference>
<dbReference type="Pfam" id="PF01497">
    <property type="entry name" value="Peripla_BP_2"/>
    <property type="match status" value="1"/>
</dbReference>
<feature type="domain" description="Fe/B12 periplasmic-binding" evidence="6">
    <location>
        <begin position="62"/>
        <end position="336"/>
    </location>
</feature>
<comment type="similarity">
    <text evidence="2">Belongs to the bacterial solute-binding protein 8 family.</text>
</comment>
<dbReference type="PANTHER" id="PTHR30532:SF1">
    <property type="entry name" value="IRON(3+)-HYDROXAMATE-BINDING PROTEIN FHUD"/>
    <property type="match status" value="1"/>
</dbReference>